<reference evidence="1" key="1">
    <citation type="submission" date="2021-06" db="EMBL/GenBank/DDBJ databases">
        <authorList>
            <person name="Kallberg Y."/>
            <person name="Tangrot J."/>
            <person name="Rosling A."/>
        </authorList>
    </citation>
    <scope>NUCLEOTIDE SEQUENCE</scope>
    <source>
        <strain evidence="1">AU212A</strain>
    </source>
</reference>
<accession>A0ACA9MXK8</accession>
<dbReference type="Proteomes" id="UP000789860">
    <property type="component" value="Unassembled WGS sequence"/>
</dbReference>
<keyword evidence="2" id="KW-1185">Reference proteome</keyword>
<evidence type="ECO:0000313" key="2">
    <source>
        <dbReference type="Proteomes" id="UP000789860"/>
    </source>
</evidence>
<name>A0ACA9MXK8_9GLOM</name>
<feature type="non-terminal residue" evidence="1">
    <location>
        <position position="1"/>
    </location>
</feature>
<comment type="caution">
    <text evidence="1">The sequence shown here is derived from an EMBL/GenBank/DDBJ whole genome shotgun (WGS) entry which is preliminary data.</text>
</comment>
<dbReference type="EMBL" id="CAJVPM010017589">
    <property type="protein sequence ID" value="CAG8620625.1"/>
    <property type="molecule type" value="Genomic_DNA"/>
</dbReference>
<proteinExistence type="predicted"/>
<protein>
    <submittedName>
        <fullName evidence="1">2461_t:CDS:1</fullName>
    </submittedName>
</protein>
<organism evidence="1 2">
    <name type="scientific">Scutellospora calospora</name>
    <dbReference type="NCBI Taxonomy" id="85575"/>
    <lineage>
        <taxon>Eukaryota</taxon>
        <taxon>Fungi</taxon>
        <taxon>Fungi incertae sedis</taxon>
        <taxon>Mucoromycota</taxon>
        <taxon>Glomeromycotina</taxon>
        <taxon>Glomeromycetes</taxon>
        <taxon>Diversisporales</taxon>
        <taxon>Gigasporaceae</taxon>
        <taxon>Scutellospora</taxon>
    </lineage>
</organism>
<sequence>PTIPQPHASKNGVYWQENRVHWRQRKGWSSCHPRTDQARPQGEQRSAINKPRATLMRIHQGAESRLGQVFDALTTHYDFAGYETGKPEGPPDVDTLDTDLPTLGHPLCSLRQEYAGPRQRMLQRQRYCHLQRDRSCLQARRQKDHHGVQRDNLRSLLQRGRHRLPLVPAGRGLRCRPHGLIRPQQNLRRKDRPRLRKAFRKRHLRAARRQRHVRSCYSEVWSWVPDLQRYQQLHHDEGADQTVLAGGRAEYACSTTSLDVSGVPVKEKQVTMALWEHSHSWPGELRSLSGDK</sequence>
<gene>
    <name evidence="1" type="ORF">SCALOS_LOCUS7634</name>
</gene>
<evidence type="ECO:0000313" key="1">
    <source>
        <dbReference type="EMBL" id="CAG8620625.1"/>
    </source>
</evidence>